<evidence type="ECO:0000256" key="4">
    <source>
        <dbReference type="ARBA" id="ARBA00022837"/>
    </source>
</evidence>
<comment type="caution">
    <text evidence="8">The sequence shown here is derived from an EMBL/GenBank/DDBJ whole genome shotgun (WGS) entry which is preliminary data.</text>
</comment>
<accession>A0A1V9ZUT6</accession>
<sequence>MLPILGFGPSTKRKPSYDSESTWKPTPNSTTSSSMRWFDRTTIRYALLALLGLALFLSVATTAPAAFTATSSHFRRPSYTVSPPVIDYKHLPTTFEIGMVADLDKKSRVKGEAKPKFESIFQRAILKRHMDGSETSRSTDELAASYSVTFRESETFSTTLNEAGRGFELSELAWFQGHLHSFDDRTGIIYRLEHFTFNDPAPMAAVPTHIIMEGNGATDKGQKHEWATVKNGELFVGSIGKEFTSDGAVVHENNMWVAVVGLHGAVRHEDWTSRFAKVRAKLGCAYPGYVIHEAIEWSAVHQKWFLLPRRVSTEPYDDVADEKRGANVMVIASEDFEELSVVYIGDGVVAKERGFSSFKFVPGTKDSVIIALKSTENDALQLQGAYVTVFDVKGTVLMPETPLPGQFKFEGLAFLYDY</sequence>
<dbReference type="GO" id="GO:0004382">
    <property type="term" value="F:GDP phosphatase activity"/>
    <property type="evidence" value="ECO:0007669"/>
    <property type="project" value="TreeGrafter"/>
</dbReference>
<dbReference type="Proteomes" id="UP000243579">
    <property type="component" value="Unassembled WGS sequence"/>
</dbReference>
<comment type="cofactor">
    <cofactor evidence="1 6">
        <name>Ca(2+)</name>
        <dbReference type="ChEBI" id="CHEBI:29108"/>
    </cofactor>
</comment>
<feature type="region of interest" description="Disordered" evidence="7">
    <location>
        <begin position="1"/>
        <end position="33"/>
    </location>
</feature>
<dbReference type="PANTHER" id="PTHR13023">
    <property type="entry name" value="APYRASE"/>
    <property type="match status" value="1"/>
</dbReference>
<keyword evidence="3" id="KW-0378">Hydrolase</keyword>
<feature type="binding site" evidence="6">
    <location>
        <position position="293"/>
    </location>
    <ligand>
        <name>Ca(2+)</name>
        <dbReference type="ChEBI" id="CHEBI:29108"/>
    </ligand>
</feature>
<comment type="similarity">
    <text evidence="5">Belongs to the apyrase family.</text>
</comment>
<proteinExistence type="inferred from homology"/>
<dbReference type="InterPro" id="IPR036258">
    <property type="entry name" value="Apyrase_sf"/>
</dbReference>
<keyword evidence="2 6" id="KW-0479">Metal-binding</keyword>
<protein>
    <submittedName>
        <fullName evidence="8">Soluble calcium-activated nucleotidase</fullName>
    </submittedName>
</protein>
<feature type="binding site" evidence="6">
    <location>
        <position position="356"/>
    </location>
    <ligand>
        <name>Ca(2+)</name>
        <dbReference type="ChEBI" id="CHEBI:29108"/>
    </ligand>
</feature>
<dbReference type="EMBL" id="JNBR01000001">
    <property type="protein sequence ID" value="OQS01754.1"/>
    <property type="molecule type" value="Genomic_DNA"/>
</dbReference>
<dbReference type="GO" id="GO:0005509">
    <property type="term" value="F:calcium ion binding"/>
    <property type="evidence" value="ECO:0007669"/>
    <property type="project" value="InterPro"/>
</dbReference>
<evidence type="ECO:0000256" key="1">
    <source>
        <dbReference type="ARBA" id="ARBA00001913"/>
    </source>
</evidence>
<dbReference type="OrthoDB" id="25028at2759"/>
<evidence type="ECO:0000313" key="8">
    <source>
        <dbReference type="EMBL" id="OQS01754.1"/>
    </source>
</evidence>
<gene>
    <name evidence="8" type="ORF">ACHHYP_00278</name>
</gene>
<reference evidence="8 9" key="1">
    <citation type="journal article" date="2014" name="Genome Biol. Evol.">
        <title>The secreted proteins of Achlya hypogyna and Thraustotheca clavata identify the ancestral oomycete secretome and reveal gene acquisitions by horizontal gene transfer.</title>
        <authorList>
            <person name="Misner I."/>
            <person name="Blouin N."/>
            <person name="Leonard G."/>
            <person name="Richards T.A."/>
            <person name="Lane C.E."/>
        </authorList>
    </citation>
    <scope>NUCLEOTIDE SEQUENCE [LARGE SCALE GENOMIC DNA]</scope>
    <source>
        <strain evidence="8 9">ATCC 48635</strain>
    </source>
</reference>
<feature type="binding site" evidence="6">
    <location>
        <position position="171"/>
    </location>
    <ligand>
        <name>Ca(2+)</name>
        <dbReference type="ChEBI" id="CHEBI:29108"/>
    </ligand>
</feature>
<dbReference type="Gene3D" id="2.120.10.100">
    <property type="entry name" value="Apyrase"/>
    <property type="match status" value="1"/>
</dbReference>
<feature type="binding site" evidence="6">
    <location>
        <position position="410"/>
    </location>
    <ligand>
        <name>Ca(2+)</name>
        <dbReference type="ChEBI" id="CHEBI:29108"/>
    </ligand>
</feature>
<keyword evidence="4 6" id="KW-0106">Calcium</keyword>
<evidence type="ECO:0000256" key="5">
    <source>
        <dbReference type="ARBA" id="ARBA00025738"/>
    </source>
</evidence>
<dbReference type="STRING" id="1202772.A0A1V9ZUT6"/>
<feature type="compositionally biased region" description="Polar residues" evidence="7">
    <location>
        <begin position="18"/>
        <end position="33"/>
    </location>
</feature>
<evidence type="ECO:0000256" key="3">
    <source>
        <dbReference type="ARBA" id="ARBA00022801"/>
    </source>
</evidence>
<dbReference type="Pfam" id="PF06079">
    <property type="entry name" value="Apyrase"/>
    <property type="match status" value="1"/>
</dbReference>
<name>A0A1V9ZUT6_ACHHY</name>
<feature type="binding site" evidence="6">
    <location>
        <position position="170"/>
    </location>
    <ligand>
        <name>Ca(2+)</name>
        <dbReference type="ChEBI" id="CHEBI:29108"/>
    </ligand>
</feature>
<keyword evidence="9" id="KW-1185">Reference proteome</keyword>
<dbReference type="FunFam" id="2.120.10.100:FF:000001">
    <property type="entry name" value="Soluble calcium-activated nucleotidase 1"/>
    <property type="match status" value="1"/>
</dbReference>
<evidence type="ECO:0000256" key="7">
    <source>
        <dbReference type="SAM" id="MobiDB-lite"/>
    </source>
</evidence>
<dbReference type="GO" id="GO:0045134">
    <property type="term" value="F:UDP phosphatase activity"/>
    <property type="evidence" value="ECO:0007669"/>
    <property type="project" value="TreeGrafter"/>
</dbReference>
<evidence type="ECO:0000313" key="9">
    <source>
        <dbReference type="Proteomes" id="UP000243579"/>
    </source>
</evidence>
<evidence type="ECO:0000256" key="2">
    <source>
        <dbReference type="ARBA" id="ARBA00022723"/>
    </source>
</evidence>
<dbReference type="AlphaFoldDB" id="A0A1V9ZUT6"/>
<dbReference type="SUPFAM" id="SSF101887">
    <property type="entry name" value="Apyrase"/>
    <property type="match status" value="1"/>
</dbReference>
<dbReference type="GO" id="GO:0030166">
    <property type="term" value="P:proteoglycan biosynthetic process"/>
    <property type="evidence" value="ECO:0007669"/>
    <property type="project" value="TreeGrafter"/>
</dbReference>
<dbReference type="PANTHER" id="PTHR13023:SF3">
    <property type="entry name" value="SOLUBLE CALCIUM-ACTIVATED NUCLEOTIDASE 1"/>
    <property type="match status" value="1"/>
</dbReference>
<organism evidence="8 9">
    <name type="scientific">Achlya hypogyna</name>
    <name type="common">Oomycete</name>
    <name type="synonym">Protoachlya hypogyna</name>
    <dbReference type="NCBI Taxonomy" id="1202772"/>
    <lineage>
        <taxon>Eukaryota</taxon>
        <taxon>Sar</taxon>
        <taxon>Stramenopiles</taxon>
        <taxon>Oomycota</taxon>
        <taxon>Saprolegniomycetes</taxon>
        <taxon>Saprolegniales</taxon>
        <taxon>Achlyaceae</taxon>
        <taxon>Achlya</taxon>
    </lineage>
</organism>
<dbReference type="InterPro" id="IPR009283">
    <property type="entry name" value="Apyrase"/>
</dbReference>
<feature type="binding site" evidence="6">
    <location>
        <position position="225"/>
    </location>
    <ligand>
        <name>Ca(2+)</name>
        <dbReference type="ChEBI" id="CHEBI:29108"/>
    </ligand>
</feature>
<evidence type="ECO:0000256" key="6">
    <source>
        <dbReference type="PIRSR" id="PIRSR609283-1"/>
    </source>
</evidence>